<accession>A0ABS8PT61</accession>
<dbReference type="Proteomes" id="UP001199816">
    <property type="component" value="Unassembled WGS sequence"/>
</dbReference>
<evidence type="ECO:0000313" key="1">
    <source>
        <dbReference type="EMBL" id="MCD2423096.1"/>
    </source>
</evidence>
<reference evidence="1 2" key="1">
    <citation type="submission" date="2021-11" db="EMBL/GenBank/DDBJ databases">
        <title>Genomic of Niabella pedocola.</title>
        <authorList>
            <person name="Wu T."/>
        </authorList>
    </citation>
    <scope>NUCLEOTIDE SEQUENCE [LARGE SCALE GENOMIC DNA]</scope>
    <source>
        <strain evidence="1 2">JCM 31011</strain>
    </source>
</reference>
<dbReference type="RefSeq" id="WP_231004364.1">
    <property type="nucleotide sequence ID" value="NZ_JAJNEC010000005.1"/>
</dbReference>
<organism evidence="1 2">
    <name type="scientific">Niabella pedocola</name>
    <dbReference type="NCBI Taxonomy" id="1752077"/>
    <lineage>
        <taxon>Bacteria</taxon>
        <taxon>Pseudomonadati</taxon>
        <taxon>Bacteroidota</taxon>
        <taxon>Chitinophagia</taxon>
        <taxon>Chitinophagales</taxon>
        <taxon>Chitinophagaceae</taxon>
        <taxon>Niabella</taxon>
    </lineage>
</organism>
<gene>
    <name evidence="1" type="ORF">LQ567_10005</name>
</gene>
<evidence type="ECO:0000313" key="2">
    <source>
        <dbReference type="Proteomes" id="UP001199816"/>
    </source>
</evidence>
<protein>
    <submittedName>
        <fullName evidence="1">DUF2007 domain-containing protein</fullName>
    </submittedName>
</protein>
<sequence>MTDHNQDTIIVIRTYSDIAAAVSAKEKLEEAGITATIDDMDVVGMTPLAGIEVKIFSKDLEKANQVLED</sequence>
<comment type="caution">
    <text evidence="1">The sequence shown here is derived from an EMBL/GenBank/DDBJ whole genome shotgun (WGS) entry which is preliminary data.</text>
</comment>
<keyword evidence="2" id="KW-1185">Reference proteome</keyword>
<dbReference type="EMBL" id="JAJNEC010000005">
    <property type="protein sequence ID" value="MCD2423096.1"/>
    <property type="molecule type" value="Genomic_DNA"/>
</dbReference>
<proteinExistence type="predicted"/>
<name>A0ABS8PT61_9BACT</name>